<evidence type="ECO:0000313" key="3">
    <source>
        <dbReference type="Proteomes" id="UP001066276"/>
    </source>
</evidence>
<feature type="compositionally biased region" description="Basic and acidic residues" evidence="1">
    <location>
        <begin position="139"/>
        <end position="154"/>
    </location>
</feature>
<comment type="caution">
    <text evidence="2">The sequence shown here is derived from an EMBL/GenBank/DDBJ whole genome shotgun (WGS) entry which is preliminary data.</text>
</comment>
<evidence type="ECO:0000313" key="2">
    <source>
        <dbReference type="EMBL" id="KAJ1112309.1"/>
    </source>
</evidence>
<feature type="region of interest" description="Disordered" evidence="1">
    <location>
        <begin position="107"/>
        <end position="126"/>
    </location>
</feature>
<proteinExistence type="predicted"/>
<reference evidence="2" key="1">
    <citation type="journal article" date="2022" name="bioRxiv">
        <title>Sequencing and chromosome-scale assembly of the giantPleurodeles waltlgenome.</title>
        <authorList>
            <person name="Brown T."/>
            <person name="Elewa A."/>
            <person name="Iarovenko S."/>
            <person name="Subramanian E."/>
            <person name="Araus A.J."/>
            <person name="Petzold A."/>
            <person name="Susuki M."/>
            <person name="Suzuki K.-i.T."/>
            <person name="Hayashi T."/>
            <person name="Toyoda A."/>
            <person name="Oliveira C."/>
            <person name="Osipova E."/>
            <person name="Leigh N.D."/>
            <person name="Simon A."/>
            <person name="Yun M.H."/>
        </authorList>
    </citation>
    <scope>NUCLEOTIDE SEQUENCE</scope>
    <source>
        <strain evidence="2">20211129_DDA</strain>
        <tissue evidence="2">Liver</tissue>
    </source>
</reference>
<organism evidence="2 3">
    <name type="scientific">Pleurodeles waltl</name>
    <name type="common">Iberian ribbed newt</name>
    <dbReference type="NCBI Taxonomy" id="8319"/>
    <lineage>
        <taxon>Eukaryota</taxon>
        <taxon>Metazoa</taxon>
        <taxon>Chordata</taxon>
        <taxon>Craniata</taxon>
        <taxon>Vertebrata</taxon>
        <taxon>Euteleostomi</taxon>
        <taxon>Amphibia</taxon>
        <taxon>Batrachia</taxon>
        <taxon>Caudata</taxon>
        <taxon>Salamandroidea</taxon>
        <taxon>Salamandridae</taxon>
        <taxon>Pleurodelinae</taxon>
        <taxon>Pleurodeles</taxon>
    </lineage>
</organism>
<name>A0AAV7NCA4_PLEWA</name>
<feature type="region of interest" description="Disordered" evidence="1">
    <location>
        <begin position="138"/>
        <end position="169"/>
    </location>
</feature>
<dbReference type="AlphaFoldDB" id="A0AAV7NCA4"/>
<dbReference type="Proteomes" id="UP001066276">
    <property type="component" value="Chromosome 8"/>
</dbReference>
<evidence type="ECO:0000256" key="1">
    <source>
        <dbReference type="SAM" id="MobiDB-lite"/>
    </source>
</evidence>
<protein>
    <submittedName>
        <fullName evidence="2">Uncharacterized protein</fullName>
    </submittedName>
</protein>
<keyword evidence="3" id="KW-1185">Reference proteome</keyword>
<dbReference type="EMBL" id="JANPWB010000012">
    <property type="protein sequence ID" value="KAJ1112309.1"/>
    <property type="molecule type" value="Genomic_DNA"/>
</dbReference>
<sequence length="234" mass="25634">MMCRSLVAAGTSGRQCLEVVGSVQKWLLVAASVQKQHQWQAVARSGTSGRERCIPAAPQFLVPREKPPPQKQEVAGTDVIPARAGALRFTAAGKVCVWRAVSRRRSRAVGRGSRRRSGGREGARRRLALLGRNNQCQECGERERCPPPDQEDPRGPGPPTPPGRSRGSGAWSPGLSRCCCWGCAHDVFIERNIYFLPVENTRSASAWRTVSPPPMYSALKARSDVRTIVNKNKL</sequence>
<gene>
    <name evidence="2" type="ORF">NDU88_000577</name>
</gene>
<feature type="compositionally biased region" description="Basic residues" evidence="1">
    <location>
        <begin position="107"/>
        <end position="117"/>
    </location>
</feature>
<accession>A0AAV7NCA4</accession>